<keyword evidence="4" id="KW-1185">Reference proteome</keyword>
<evidence type="ECO:0000313" key="4">
    <source>
        <dbReference type="Proteomes" id="UP001642409"/>
    </source>
</evidence>
<evidence type="ECO:0000313" key="3">
    <source>
        <dbReference type="EMBL" id="CAL5979251.1"/>
    </source>
</evidence>
<comment type="caution">
    <text evidence="2">The sequence shown here is derived from an EMBL/GenBank/DDBJ whole genome shotgun (WGS) entry which is preliminary data.</text>
</comment>
<dbReference type="AlphaFoldDB" id="A0AA86QEV7"/>
<dbReference type="EMBL" id="CATOUU010000865">
    <property type="protein sequence ID" value="CAI9955566.1"/>
    <property type="molecule type" value="Genomic_DNA"/>
</dbReference>
<protein>
    <submittedName>
        <fullName evidence="3">Hypothetical_protein</fullName>
    </submittedName>
</protein>
<keyword evidence="1" id="KW-0812">Transmembrane</keyword>
<dbReference type="Proteomes" id="UP001642409">
    <property type="component" value="Unassembled WGS sequence"/>
</dbReference>
<proteinExistence type="predicted"/>
<keyword evidence="1" id="KW-1133">Transmembrane helix</keyword>
<organism evidence="2">
    <name type="scientific">Hexamita inflata</name>
    <dbReference type="NCBI Taxonomy" id="28002"/>
    <lineage>
        <taxon>Eukaryota</taxon>
        <taxon>Metamonada</taxon>
        <taxon>Diplomonadida</taxon>
        <taxon>Hexamitidae</taxon>
        <taxon>Hexamitinae</taxon>
        <taxon>Hexamita</taxon>
    </lineage>
</organism>
<dbReference type="EMBL" id="CAXDID020000010">
    <property type="protein sequence ID" value="CAL5979251.1"/>
    <property type="molecule type" value="Genomic_DNA"/>
</dbReference>
<name>A0AA86QEV7_9EUKA</name>
<keyword evidence="1" id="KW-0472">Membrane</keyword>
<reference evidence="2" key="1">
    <citation type="submission" date="2023-06" db="EMBL/GenBank/DDBJ databases">
        <authorList>
            <person name="Kurt Z."/>
        </authorList>
    </citation>
    <scope>NUCLEOTIDE SEQUENCE</scope>
</reference>
<evidence type="ECO:0000313" key="2">
    <source>
        <dbReference type="EMBL" id="CAI9955566.1"/>
    </source>
</evidence>
<reference evidence="3 4" key="2">
    <citation type="submission" date="2024-07" db="EMBL/GenBank/DDBJ databases">
        <authorList>
            <person name="Akdeniz Z."/>
        </authorList>
    </citation>
    <scope>NUCLEOTIDE SEQUENCE [LARGE SCALE GENOMIC DNA]</scope>
</reference>
<gene>
    <name evidence="2" type="ORF">HINF_LOCUS43211</name>
    <name evidence="3" type="ORF">HINF_LOCUS5398</name>
</gene>
<feature type="transmembrane region" description="Helical" evidence="1">
    <location>
        <begin position="127"/>
        <end position="150"/>
    </location>
</feature>
<sequence>MADLALKAVAHVPGTPKTTSVQGRRISMYSAGSQDCRVFRTYSQAPVWIESLNMSPFSFPHSSVSLVASVLGQALKTASLVCTSSITVVFERKQRSWQEMCINIICEVDDYNFNQIIYTSIQQFSNLLIALLIASIEIMLCIYDICLIYVQMLIQRQFKNQIIIYQDLFIKEYNIINVKIYKTYEQQTINDSFLQITFFILFVRFESIL</sequence>
<accession>A0AA86QEV7</accession>
<evidence type="ECO:0000256" key="1">
    <source>
        <dbReference type="SAM" id="Phobius"/>
    </source>
</evidence>